<dbReference type="AlphaFoldDB" id="A0A1S2M2X7"/>
<organism evidence="1">
    <name type="scientific">Anaerobacillus isosaccharinicus</name>
    <dbReference type="NCBI Taxonomy" id="1532552"/>
    <lineage>
        <taxon>Bacteria</taxon>
        <taxon>Bacillati</taxon>
        <taxon>Bacillota</taxon>
        <taxon>Bacilli</taxon>
        <taxon>Bacillales</taxon>
        <taxon>Bacillaceae</taxon>
        <taxon>Anaerobacillus</taxon>
    </lineage>
</organism>
<sequence>MGLIQKAVEKAGISTILITHLPELTEKVDPPRALHLKFPLGRSFGAANRNDLQRKIVVDMLNAIVEMDETEKIRKLPYRWRRD</sequence>
<proteinExistence type="predicted"/>
<gene>
    <name evidence="1" type="ORF">AWH56_09950</name>
</gene>
<comment type="caution">
    <text evidence="1">The sequence shown here is derived from an EMBL/GenBank/DDBJ whole genome shotgun (WGS) entry which is preliminary data.</text>
</comment>
<accession>A0A1S2M2X7</accession>
<protein>
    <submittedName>
        <fullName evidence="1">Uncharacterized protein</fullName>
    </submittedName>
</protein>
<evidence type="ECO:0000313" key="1">
    <source>
        <dbReference type="EMBL" id="OIJ19112.1"/>
    </source>
</evidence>
<dbReference type="EMBL" id="LQXD01000083">
    <property type="protein sequence ID" value="OIJ19112.1"/>
    <property type="molecule type" value="Genomic_DNA"/>
</dbReference>
<name>A0A1S2M2X7_9BACI</name>
<reference evidence="1" key="1">
    <citation type="submission" date="2016-10" db="EMBL/GenBank/DDBJ databases">
        <title>Draft genome sequences of four alkaliphilic bacteria belonging to the Anaerobacillus genus.</title>
        <authorList>
            <person name="Bassil N.M."/>
            <person name="Lloyd J.R."/>
        </authorList>
    </citation>
    <scope>NUCLEOTIDE SEQUENCE [LARGE SCALE GENOMIC DNA]</scope>
    <source>
        <strain evidence="1">NB2006</strain>
    </source>
</reference>